<gene>
    <name evidence="13" type="ORF">AQUCO_01200008v1</name>
</gene>
<keyword evidence="8 11" id="KW-0498">Mitosis</keyword>
<dbReference type="PANTHER" id="PTHR13108">
    <property type="entry name" value="CONDENSIN COMPLEX SUBUNIT 2"/>
    <property type="match status" value="1"/>
</dbReference>
<comment type="subcellular location">
    <subcellularLocation>
        <location evidence="1">Chromosome</location>
    </subcellularLocation>
    <subcellularLocation>
        <location evidence="2">Cytoplasm</location>
    </subcellularLocation>
</comment>
<keyword evidence="14" id="KW-1185">Reference proteome</keyword>
<dbReference type="PIRSF" id="PIRSF017126">
    <property type="entry name" value="Condensin_H"/>
    <property type="match status" value="1"/>
</dbReference>
<evidence type="ECO:0000313" key="14">
    <source>
        <dbReference type="Proteomes" id="UP000230069"/>
    </source>
</evidence>
<dbReference type="GO" id="GO:0003682">
    <property type="term" value="F:chromatin binding"/>
    <property type="evidence" value="ECO:0007669"/>
    <property type="project" value="TreeGrafter"/>
</dbReference>
<evidence type="ECO:0000256" key="1">
    <source>
        <dbReference type="ARBA" id="ARBA00004286"/>
    </source>
</evidence>
<protein>
    <recommendedName>
        <fullName evidence="4 11">Condensin complex subunit 2</fullName>
    </recommendedName>
</protein>
<dbReference type="GO" id="GO:0005737">
    <property type="term" value="C:cytoplasm"/>
    <property type="evidence" value="ECO:0007669"/>
    <property type="project" value="UniProtKB-SubCell"/>
</dbReference>
<evidence type="ECO:0000256" key="5">
    <source>
        <dbReference type="ARBA" id="ARBA00022454"/>
    </source>
</evidence>
<dbReference type="InterPro" id="IPR022816">
    <property type="entry name" value="Condensin_barren_su2"/>
</dbReference>
<dbReference type="GO" id="GO:0000796">
    <property type="term" value="C:condensin complex"/>
    <property type="evidence" value="ECO:0007669"/>
    <property type="project" value="InterPro"/>
</dbReference>
<dbReference type="STRING" id="218851.A0A2G5E457"/>
<keyword evidence="7 11" id="KW-0132">Cell division</keyword>
<dbReference type="InParanoid" id="A0A2G5E457"/>
<evidence type="ECO:0000256" key="9">
    <source>
        <dbReference type="ARBA" id="ARBA00023067"/>
    </source>
</evidence>
<dbReference type="EMBL" id="KZ305029">
    <property type="protein sequence ID" value="PIA50539.1"/>
    <property type="molecule type" value="Genomic_DNA"/>
</dbReference>
<proteinExistence type="inferred from homology"/>
<evidence type="ECO:0000256" key="8">
    <source>
        <dbReference type="ARBA" id="ARBA00022776"/>
    </source>
</evidence>
<accession>A0A2G5E457</accession>
<evidence type="ECO:0000256" key="7">
    <source>
        <dbReference type="ARBA" id="ARBA00022618"/>
    </source>
</evidence>
<name>A0A2G5E457_AQUCA</name>
<evidence type="ECO:0000256" key="11">
    <source>
        <dbReference type="PIRNR" id="PIRNR017126"/>
    </source>
</evidence>
<sequence length="676" mass="74798">MSETLITPNRKSTTPTMFGLQSPTSPLFQLGSNDDQLERARARAARFASIRRKSIPILSSVLPPSSSSTDHDHCFSKQQINELFQNCIRLASENKINQKNTWELTLIDHISEIIKAEVEDDVETNFQKASCTLEAGVKIYASRVDSVHSEAYKVLGGMNRAGREDEQEIVGDGDHIGSEQEGGCSKKETEKKISPLSTLESSFEALNVKKFDVAFTVDPLYHQTSAQFDEGGAKGLLLNNLGVYGGCRVVFDSFEVPGKSMFAETRSDLSDTIDVAFAKDCIEQMLTNVPLKNEISPTLRTIINMFDKDNRRASSTFFVGQEEKGHNDAALDDHADLDTDTFGDAFENGGEWGLDQDDHSSLVDENINHPEPVFQGHQEEYDSYAYHDPDIADNSENVADILFFGLGFASNKNAWAGPDHWKFRKVKGSQDNPEAPNGSPVTAKKSKYKKQPEPDINFTNCLGKEMPDIYAPPKNPKSLLLPANRVPCNTTLPEDCHYHPENLVKLFLLPNTLCLGKRARKSKDKVGACTDESREADSGTLPPWDDDSGFCGQFDDGNAYSDVEDPITLVSQPRQVNKIEVHYDKTSKQVDVHALKGTLWNHIQESANIPEMVNEAAVSFRSALANFPADCQAAAHEDISPHLCFICLLHLANEHNLSIRGCPNMDDLHIGFPSAA</sequence>
<feature type="region of interest" description="Disordered" evidence="12">
    <location>
        <begin position="424"/>
        <end position="453"/>
    </location>
</feature>
<evidence type="ECO:0000256" key="12">
    <source>
        <dbReference type="SAM" id="MobiDB-lite"/>
    </source>
</evidence>
<reference evidence="13 14" key="1">
    <citation type="submission" date="2017-09" db="EMBL/GenBank/DDBJ databases">
        <title>WGS assembly of Aquilegia coerulea Goldsmith.</title>
        <authorList>
            <person name="Hodges S."/>
            <person name="Kramer E."/>
            <person name="Nordborg M."/>
            <person name="Tomkins J."/>
            <person name="Borevitz J."/>
            <person name="Derieg N."/>
            <person name="Yan J."/>
            <person name="Mihaltcheva S."/>
            <person name="Hayes R.D."/>
            <person name="Rokhsar D."/>
        </authorList>
    </citation>
    <scope>NUCLEOTIDE SEQUENCE [LARGE SCALE GENOMIC DNA]</scope>
    <source>
        <strain evidence="14">cv. Goldsmith</strain>
    </source>
</reference>
<comment type="function">
    <text evidence="11">Regulatory subunit of the condensin complex, a complex required for conversion of interphase chromatin into mitotic-like condense chromosomes.</text>
</comment>
<dbReference type="GO" id="GO:0007076">
    <property type="term" value="P:mitotic chromosome condensation"/>
    <property type="evidence" value="ECO:0007669"/>
    <property type="project" value="InterPro"/>
</dbReference>
<evidence type="ECO:0000256" key="3">
    <source>
        <dbReference type="ARBA" id="ARBA00009471"/>
    </source>
</evidence>
<dbReference type="GO" id="GO:0051301">
    <property type="term" value="P:cell division"/>
    <property type="evidence" value="ECO:0007669"/>
    <property type="project" value="UniProtKB-KW"/>
</dbReference>
<keyword evidence="9 11" id="KW-0226">DNA condensation</keyword>
<evidence type="ECO:0000256" key="4">
    <source>
        <dbReference type="ARBA" id="ARBA00016065"/>
    </source>
</evidence>
<keyword evidence="6" id="KW-0963">Cytoplasm</keyword>
<dbReference type="OrthoDB" id="362021at2759"/>
<evidence type="ECO:0000256" key="6">
    <source>
        <dbReference type="ARBA" id="ARBA00022490"/>
    </source>
</evidence>
<dbReference type="Pfam" id="PF05786">
    <property type="entry name" value="Cnd2"/>
    <property type="match status" value="2"/>
</dbReference>
<evidence type="ECO:0000313" key="13">
    <source>
        <dbReference type="EMBL" id="PIA50539.1"/>
    </source>
</evidence>
<evidence type="ECO:0000256" key="10">
    <source>
        <dbReference type="ARBA" id="ARBA00023306"/>
    </source>
</evidence>
<dbReference type="FunCoup" id="A0A2G5E457">
    <property type="interactions" value="1943"/>
</dbReference>
<dbReference type="AlphaFoldDB" id="A0A2G5E457"/>
<evidence type="ECO:0000256" key="2">
    <source>
        <dbReference type="ARBA" id="ARBA00004496"/>
    </source>
</evidence>
<keyword evidence="10 11" id="KW-0131">Cell cycle</keyword>
<dbReference type="Proteomes" id="UP000230069">
    <property type="component" value="Unassembled WGS sequence"/>
</dbReference>
<dbReference type="PANTHER" id="PTHR13108:SF9">
    <property type="entry name" value="CONDENSIN COMPLEX SUBUNIT 2"/>
    <property type="match status" value="1"/>
</dbReference>
<keyword evidence="5" id="KW-0158">Chromosome</keyword>
<organism evidence="13 14">
    <name type="scientific">Aquilegia coerulea</name>
    <name type="common">Rocky mountain columbine</name>
    <dbReference type="NCBI Taxonomy" id="218851"/>
    <lineage>
        <taxon>Eukaryota</taxon>
        <taxon>Viridiplantae</taxon>
        <taxon>Streptophyta</taxon>
        <taxon>Embryophyta</taxon>
        <taxon>Tracheophyta</taxon>
        <taxon>Spermatophyta</taxon>
        <taxon>Magnoliopsida</taxon>
        <taxon>Ranunculales</taxon>
        <taxon>Ranunculaceae</taxon>
        <taxon>Thalictroideae</taxon>
        <taxon>Aquilegia</taxon>
    </lineage>
</organism>
<comment type="similarity">
    <text evidence="3 11">Belongs to the CND2 (condensin subunit 2) family.</text>
</comment>